<feature type="compositionally biased region" description="Polar residues" evidence="1">
    <location>
        <begin position="128"/>
        <end position="140"/>
    </location>
</feature>
<protein>
    <submittedName>
        <fullName evidence="3">Uncharacterized protein</fullName>
    </submittedName>
</protein>
<feature type="region of interest" description="Disordered" evidence="1">
    <location>
        <begin position="203"/>
        <end position="281"/>
    </location>
</feature>
<dbReference type="AlphaFoldDB" id="A0ABD0L247"/>
<evidence type="ECO:0000256" key="1">
    <source>
        <dbReference type="SAM" id="MobiDB-lite"/>
    </source>
</evidence>
<feature type="transmembrane region" description="Helical" evidence="2">
    <location>
        <begin position="59"/>
        <end position="82"/>
    </location>
</feature>
<dbReference type="Proteomes" id="UP001519460">
    <property type="component" value="Unassembled WGS sequence"/>
</dbReference>
<gene>
    <name evidence="3" type="ORF">BaRGS_00015110</name>
</gene>
<feature type="compositionally biased region" description="Polar residues" evidence="1">
    <location>
        <begin position="265"/>
        <end position="281"/>
    </location>
</feature>
<accession>A0ABD0L247</accession>
<feature type="compositionally biased region" description="Basic and acidic residues" evidence="1">
    <location>
        <begin position="255"/>
        <end position="264"/>
    </location>
</feature>
<keyword evidence="2" id="KW-0812">Transmembrane</keyword>
<reference evidence="3 4" key="1">
    <citation type="journal article" date="2023" name="Sci. Data">
        <title>Genome assembly of the Korean intertidal mud-creeper Batillaria attramentaria.</title>
        <authorList>
            <person name="Patra A.K."/>
            <person name="Ho P.T."/>
            <person name="Jun S."/>
            <person name="Lee S.J."/>
            <person name="Kim Y."/>
            <person name="Won Y.J."/>
        </authorList>
    </citation>
    <scope>NUCLEOTIDE SEQUENCE [LARGE SCALE GENOMIC DNA]</scope>
    <source>
        <strain evidence="3">Wonlab-2016</strain>
    </source>
</reference>
<proteinExistence type="predicted"/>
<name>A0ABD0L247_9CAEN</name>
<comment type="caution">
    <text evidence="3">The sequence shown here is derived from an EMBL/GenBank/DDBJ whole genome shotgun (WGS) entry which is preliminary data.</text>
</comment>
<evidence type="ECO:0000256" key="2">
    <source>
        <dbReference type="SAM" id="Phobius"/>
    </source>
</evidence>
<keyword evidence="2" id="KW-1133">Transmembrane helix</keyword>
<evidence type="ECO:0000313" key="4">
    <source>
        <dbReference type="Proteomes" id="UP001519460"/>
    </source>
</evidence>
<sequence>MGTGANCSYTFDNGTFVQQVCSQGYSHCCSSLLPVLVCSQNACTTSSQQADSGVSISSYIFWVILAGAGLVTLFVLFVSYAVCRFRKPGCADASAARDQFLEENILAAQLRSGGGGTGPTSPISITPAANSPDTGRTPTASPDLLVHKPTARVQIQRERQGQAKKPQPKAVNKAFLMGAEAFARTSIAVPRPKVGAAARVNVQPGRAQAHPTGAGGRGNATSRVAGLQRSIDSGSTGSVASPRLVHVGGFTPRVPLRDKGRTESKQTILSKDSDSLTTVGT</sequence>
<keyword evidence="2" id="KW-0472">Membrane</keyword>
<feature type="region of interest" description="Disordered" evidence="1">
    <location>
        <begin position="111"/>
        <end position="143"/>
    </location>
</feature>
<dbReference type="EMBL" id="JACVVK020000091">
    <property type="protein sequence ID" value="KAK7493598.1"/>
    <property type="molecule type" value="Genomic_DNA"/>
</dbReference>
<organism evidence="3 4">
    <name type="scientific">Batillaria attramentaria</name>
    <dbReference type="NCBI Taxonomy" id="370345"/>
    <lineage>
        <taxon>Eukaryota</taxon>
        <taxon>Metazoa</taxon>
        <taxon>Spiralia</taxon>
        <taxon>Lophotrochozoa</taxon>
        <taxon>Mollusca</taxon>
        <taxon>Gastropoda</taxon>
        <taxon>Caenogastropoda</taxon>
        <taxon>Sorbeoconcha</taxon>
        <taxon>Cerithioidea</taxon>
        <taxon>Batillariidae</taxon>
        <taxon>Batillaria</taxon>
    </lineage>
</organism>
<keyword evidence="4" id="KW-1185">Reference proteome</keyword>
<evidence type="ECO:0000313" key="3">
    <source>
        <dbReference type="EMBL" id="KAK7493598.1"/>
    </source>
</evidence>
<feature type="compositionally biased region" description="Polar residues" evidence="1">
    <location>
        <begin position="230"/>
        <end position="239"/>
    </location>
</feature>